<feature type="region of interest" description="Disordered" evidence="1">
    <location>
        <begin position="25"/>
        <end position="199"/>
    </location>
</feature>
<dbReference type="EMBL" id="BQFW01000007">
    <property type="protein sequence ID" value="GJJ73143.1"/>
    <property type="molecule type" value="Genomic_DNA"/>
</dbReference>
<evidence type="ECO:0000259" key="2">
    <source>
        <dbReference type="PROSITE" id="PS51821"/>
    </source>
</evidence>
<dbReference type="OrthoDB" id="3056235at2759"/>
<protein>
    <recommendedName>
        <fullName evidence="2">Velvet domain-containing protein</fullName>
    </recommendedName>
</protein>
<feature type="compositionally biased region" description="Low complexity" evidence="1">
    <location>
        <begin position="103"/>
        <end position="116"/>
    </location>
</feature>
<dbReference type="Pfam" id="PF11754">
    <property type="entry name" value="Velvet"/>
    <property type="match status" value="1"/>
</dbReference>
<feature type="domain" description="Velvet" evidence="2">
    <location>
        <begin position="55"/>
        <end position="250"/>
    </location>
</feature>
<dbReference type="InterPro" id="IPR038491">
    <property type="entry name" value="Velvet_dom_sf"/>
</dbReference>
<evidence type="ECO:0000313" key="3">
    <source>
        <dbReference type="EMBL" id="GJJ73143.1"/>
    </source>
</evidence>
<evidence type="ECO:0000313" key="4">
    <source>
        <dbReference type="Proteomes" id="UP000827284"/>
    </source>
</evidence>
<feature type="compositionally biased region" description="Acidic residues" evidence="1">
    <location>
        <begin position="142"/>
        <end position="174"/>
    </location>
</feature>
<sequence length="250" mass="26549">MAEIYSVDCERALTLAFPPNVMFSSSSCDPVTGAPTIATAATTDTNPSATEAGSERTLEGGQARSGQKKAKSRRKREKISKAPTGGGSFVTFALQPPPPPFPLSSSSSSVSAPSIPAMARSNRYDTAPASSSSVVPIRDDDSINNEDKDEEEEDGDGDDDDDEDEEDEEDDGVQWDESAPRNAGQFTFSSGTTAEPSMGQRNLVGTVHSQANILKVDNQGTLGVVFAFHDLSVRACGQFRLKISVLRLPL</sequence>
<gene>
    <name evidence="3" type="ORF">EMPS_05501</name>
</gene>
<dbReference type="Gene3D" id="2.60.40.3960">
    <property type="entry name" value="Velvet domain"/>
    <property type="match status" value="1"/>
</dbReference>
<dbReference type="AlphaFoldDB" id="A0A9P3HB50"/>
<organism evidence="3 4">
    <name type="scientific">Entomortierella parvispora</name>
    <dbReference type="NCBI Taxonomy" id="205924"/>
    <lineage>
        <taxon>Eukaryota</taxon>
        <taxon>Fungi</taxon>
        <taxon>Fungi incertae sedis</taxon>
        <taxon>Mucoromycota</taxon>
        <taxon>Mortierellomycotina</taxon>
        <taxon>Mortierellomycetes</taxon>
        <taxon>Mortierellales</taxon>
        <taxon>Mortierellaceae</taxon>
        <taxon>Entomortierella</taxon>
    </lineage>
</organism>
<reference evidence="3" key="2">
    <citation type="journal article" date="2022" name="Microbiol. Resour. Announc.">
        <title>Whole-Genome Sequence of Entomortierella parvispora E1425, a Mucoromycotan Fungus Associated with Burkholderiaceae-Related Endosymbiotic Bacteria.</title>
        <authorList>
            <person name="Herlambang A."/>
            <person name="Guo Y."/>
            <person name="Takashima Y."/>
            <person name="Narisawa K."/>
            <person name="Ohta H."/>
            <person name="Nishizawa T."/>
        </authorList>
    </citation>
    <scope>NUCLEOTIDE SEQUENCE</scope>
    <source>
        <strain evidence="3">E1425</strain>
    </source>
</reference>
<dbReference type="InterPro" id="IPR037525">
    <property type="entry name" value="Velvet_dom"/>
</dbReference>
<comment type="caution">
    <text evidence="3">The sequence shown here is derived from an EMBL/GenBank/DDBJ whole genome shotgun (WGS) entry which is preliminary data.</text>
</comment>
<feature type="compositionally biased region" description="Low complexity" evidence="1">
    <location>
        <begin position="32"/>
        <end position="45"/>
    </location>
</feature>
<keyword evidence="4" id="KW-1185">Reference proteome</keyword>
<evidence type="ECO:0000256" key="1">
    <source>
        <dbReference type="SAM" id="MobiDB-lite"/>
    </source>
</evidence>
<reference evidence="3" key="1">
    <citation type="submission" date="2021-11" db="EMBL/GenBank/DDBJ databases">
        <authorList>
            <person name="Herlambang A."/>
            <person name="Guo Y."/>
            <person name="Takashima Y."/>
            <person name="Nishizawa T."/>
        </authorList>
    </citation>
    <scope>NUCLEOTIDE SEQUENCE</scope>
    <source>
        <strain evidence="3">E1425</strain>
    </source>
</reference>
<dbReference type="PROSITE" id="PS51821">
    <property type="entry name" value="VELVET"/>
    <property type="match status" value="1"/>
</dbReference>
<dbReference type="Proteomes" id="UP000827284">
    <property type="component" value="Unassembled WGS sequence"/>
</dbReference>
<proteinExistence type="predicted"/>
<feature type="compositionally biased region" description="Basic residues" evidence="1">
    <location>
        <begin position="66"/>
        <end position="78"/>
    </location>
</feature>
<accession>A0A9P3HB50</accession>
<name>A0A9P3HB50_9FUNG</name>
<feature type="compositionally biased region" description="Polar residues" evidence="1">
    <location>
        <begin position="184"/>
        <end position="195"/>
    </location>
</feature>